<dbReference type="PANTHER" id="PTHR13630:SF1">
    <property type="entry name" value="GAMMA-SECRETASE-ACTIVATING PROTEIN"/>
    <property type="match status" value="1"/>
</dbReference>
<gene>
    <name evidence="2" type="primary">106052985</name>
</gene>
<evidence type="ECO:0000259" key="1">
    <source>
        <dbReference type="Pfam" id="PF14959"/>
    </source>
</evidence>
<dbReference type="OrthoDB" id="9997853at2759"/>
<dbReference type="AlphaFoldDB" id="A0A2C9KNG0"/>
<dbReference type="Pfam" id="PF14959">
    <property type="entry name" value="GSAP-16"/>
    <property type="match status" value="1"/>
</dbReference>
<dbReference type="KEGG" id="bgt:106052985"/>
<name>A0A2C9KNG0_BIOGL</name>
<dbReference type="VEuPathDB" id="VectorBase:BGLB021722"/>
<dbReference type="VEuPathDB" id="VectorBase:BGLAX_040432"/>
<dbReference type="RefSeq" id="XP_013063918.2">
    <property type="nucleotide sequence ID" value="XM_013208464.2"/>
</dbReference>
<dbReference type="GO" id="GO:0005802">
    <property type="term" value="C:trans-Golgi network"/>
    <property type="evidence" value="ECO:0007669"/>
    <property type="project" value="TreeGrafter"/>
</dbReference>
<dbReference type="STRING" id="6526.A0A2C9KNG0"/>
<dbReference type="InterPro" id="IPR026172">
    <property type="entry name" value="GSAP_fam"/>
</dbReference>
<evidence type="ECO:0000313" key="2">
    <source>
        <dbReference type="EnsemblMetazoa" id="BGLB021722-PA"/>
    </source>
</evidence>
<dbReference type="GO" id="GO:1902004">
    <property type="term" value="P:positive regulation of amyloid-beta formation"/>
    <property type="evidence" value="ECO:0007669"/>
    <property type="project" value="TreeGrafter"/>
</dbReference>
<dbReference type="PANTHER" id="PTHR13630">
    <property type="entry name" value="GAMMA-SECRETASE-ACTIVATING PROTEIN"/>
    <property type="match status" value="1"/>
</dbReference>
<protein>
    <recommendedName>
        <fullName evidence="1">Gamma-secretase-activating protein C-terminal domain-containing protein</fullName>
    </recommendedName>
</protein>
<reference evidence="2" key="1">
    <citation type="submission" date="2020-05" db="UniProtKB">
        <authorList>
            <consortium name="EnsemblMetazoa"/>
        </authorList>
    </citation>
    <scope>IDENTIFICATION</scope>
    <source>
        <strain evidence="2">BB02</strain>
    </source>
</reference>
<organism evidence="2 3">
    <name type="scientific">Biomphalaria glabrata</name>
    <name type="common">Bloodfluke planorb</name>
    <name type="synonym">Freshwater snail</name>
    <dbReference type="NCBI Taxonomy" id="6526"/>
    <lineage>
        <taxon>Eukaryota</taxon>
        <taxon>Metazoa</taxon>
        <taxon>Spiralia</taxon>
        <taxon>Lophotrochozoa</taxon>
        <taxon>Mollusca</taxon>
        <taxon>Gastropoda</taxon>
        <taxon>Heterobranchia</taxon>
        <taxon>Euthyneura</taxon>
        <taxon>Panpulmonata</taxon>
        <taxon>Hygrophila</taxon>
        <taxon>Lymnaeoidea</taxon>
        <taxon>Planorbidae</taxon>
        <taxon>Biomphalaria</taxon>
    </lineage>
</organism>
<feature type="domain" description="Gamma-secretase-activating protein C-terminal" evidence="1">
    <location>
        <begin position="768"/>
        <end position="873"/>
    </location>
</feature>
<dbReference type="CDD" id="cd23105">
    <property type="entry name" value="GSAP"/>
    <property type="match status" value="1"/>
</dbReference>
<accession>A0A2C9KNG0</accession>
<dbReference type="EnsemblMetazoa" id="BGLB021722-RA">
    <property type="protein sequence ID" value="BGLB021722-PA"/>
    <property type="gene ID" value="BGLB021722"/>
</dbReference>
<sequence>MFELHTTSDLLISLSQFIYNYRQSQSIGVHDLVVTPRIINQEKGGTVIFVWNDTIKPDLFVTVFGLYEPEAQKYSVIYTYKKHVKVVSCSVNIEKTLLAFSIAKAVDPLVDKKQKVVFQAYLAELQSAEKNVFSLNMERSTFLKVQFLYPEQTKSSHSKESDMLVFLHKESIGLYKIPTARIGERGIMMSGQPKTEQIVRKFVWCQWDAQYQRLHYIHNVRQANSDTVSHSMCTLQFKNNGKAENMISIPINFPFPYIRTTDKPHYGDIPFHTGIPDLSLNISVLTQSSGTFCLCYHKLMSDQKSEHGPQSPNDYQNVEYYISMVHHAKTLYGCVSSLPKHVVNQKRLVFSWVGSYLLVMLPGYFVHLLNVGPSFEPCHHILLHDYTFDSESFPHPRPISVKFNVEDEMTSSQTSSMSHFSTSLTSSISRDRHSFNSLAQKSIPVFSEYCSNIKTLLPCQGFVRESGSIAQHLYDYRSGCMLKLVLNTDLILDSFQNTYWQTRLAILHYMILHNKDFFIVKKLFEILCDNLTISEINSMFTEFLVASTYAEMKKQVDREVLNLLAFTASQTLRGQYEKNSAGERLAHISYMPLEVVDYNKKLIKDSKSRSKEDYWETLIRRLKLRHSELPTRFDHVTVMRTYRQAEMEEAGGKLLWDAMHVEDSFFDGVYTLKITEITTSMRRSLLSESTVLDLSASSGRQSRTDMVLGPAPLFLQRKISSESNIFKRRLSTLTEELLHNHLLKHLPKESHSKARNVAKEYLYCQAKVARQLCHLIWSLRGSELSQQLDDSLLPNLQSPGTNDEYELFQLFERFYLTVSDLGYPFPAGFSSFLTALGFKCLDIHLFFQYVDNHILILTPDFILQVLKDLPDDADAEIPLIKYQIISRLPQPFADECFERWDHPMSKERRARNQVSQILLRAPNVLKENPSQHRLPPSAITSTFPPLSTFLKHLELAASNIQSNRPIPFDPQLVESVALHHTRTKTNVDLSLVSF</sequence>
<dbReference type="Proteomes" id="UP000076420">
    <property type="component" value="Unassembled WGS sequence"/>
</dbReference>
<evidence type="ECO:0000313" key="3">
    <source>
        <dbReference type="Proteomes" id="UP000076420"/>
    </source>
</evidence>
<dbReference type="InterPro" id="IPR028010">
    <property type="entry name" value="GSAP_C_dom"/>
</dbReference>
<proteinExistence type="predicted"/>